<name>A0A1I7UU18_9PELO</name>
<dbReference type="PANTHER" id="PTHR21503">
    <property type="entry name" value="F-BOX-CONTAINING HYPOTHETICAL PROTEIN C.ELEGANS"/>
    <property type="match status" value="1"/>
</dbReference>
<dbReference type="AlphaFoldDB" id="A0A1I7UU18"/>
<dbReference type="PANTHER" id="PTHR21503:SF53">
    <property type="entry name" value="F-BOX ASSOCIATED DOMAIN-CONTAINING PROTEIN-RELATED"/>
    <property type="match status" value="1"/>
</dbReference>
<accession>A0A1I7UU18</accession>
<dbReference type="InterPro" id="IPR001810">
    <property type="entry name" value="F-box_dom"/>
</dbReference>
<dbReference type="Proteomes" id="UP000095282">
    <property type="component" value="Unplaced"/>
</dbReference>
<dbReference type="Pfam" id="PF07735">
    <property type="entry name" value="FBA_2"/>
    <property type="match status" value="1"/>
</dbReference>
<organism evidence="2 3">
    <name type="scientific">Caenorhabditis tropicalis</name>
    <dbReference type="NCBI Taxonomy" id="1561998"/>
    <lineage>
        <taxon>Eukaryota</taxon>
        <taxon>Metazoa</taxon>
        <taxon>Ecdysozoa</taxon>
        <taxon>Nematoda</taxon>
        <taxon>Chromadorea</taxon>
        <taxon>Rhabditida</taxon>
        <taxon>Rhabditina</taxon>
        <taxon>Rhabditomorpha</taxon>
        <taxon>Rhabditoidea</taxon>
        <taxon>Rhabditidae</taxon>
        <taxon>Peloderinae</taxon>
        <taxon>Caenorhabditis</taxon>
    </lineage>
</organism>
<feature type="domain" description="F-box" evidence="1">
    <location>
        <begin position="37"/>
        <end position="84"/>
    </location>
</feature>
<proteinExistence type="predicted"/>
<protein>
    <submittedName>
        <fullName evidence="3">FBA_2 domain-containing protein</fullName>
    </submittedName>
</protein>
<dbReference type="WBParaSite" id="Csp11.Scaffold630.g19348.t1">
    <property type="protein sequence ID" value="Csp11.Scaffold630.g19348.t1"/>
    <property type="gene ID" value="Csp11.Scaffold630.g19348"/>
</dbReference>
<dbReference type="PROSITE" id="PS50181">
    <property type="entry name" value="FBOX"/>
    <property type="match status" value="1"/>
</dbReference>
<reference evidence="3" key="1">
    <citation type="submission" date="2016-11" db="UniProtKB">
        <authorList>
            <consortium name="WormBaseParasite"/>
        </authorList>
    </citation>
    <scope>IDENTIFICATION</scope>
</reference>
<keyword evidence="2" id="KW-1185">Reference proteome</keyword>
<evidence type="ECO:0000313" key="3">
    <source>
        <dbReference type="WBParaSite" id="Csp11.Scaffold630.g19348.t1"/>
    </source>
</evidence>
<dbReference type="Pfam" id="PF00646">
    <property type="entry name" value="F-box"/>
    <property type="match status" value="1"/>
</dbReference>
<sequence>MPLCLSKILRSIYSSLCSTSDSYSPSQTPLPSRHFDAFPLLQLPLVAMEHVLCMMNPFELIDVSLASSRAKTAVKNFSKTQKKFSVLFSVGGPSISLTREQMKWLYRLSSSEEEAGFLAYIYPYHNILNRENLVINVSKEPLKDIMKWFDYVKEVLNCQIDNVSFKLLPSSLENRRTTDWIAAQNSMVNEMEISNNVENLNDDVKYIMERIHVTGSLNLSIWKYKEDFRMEIPGKPYHLHINNSKFIDYDQLLRLKSPVIILRQSILTSQEINRFLKSWMSCETHLELEALKISISGPDAMNEIMDLPHEKTNDPELVEAFKSSPHHIQVKTEMFTIKRCDGKKRATVVQDRSTLYLLVH</sequence>
<evidence type="ECO:0000313" key="2">
    <source>
        <dbReference type="Proteomes" id="UP000095282"/>
    </source>
</evidence>
<dbReference type="InterPro" id="IPR012885">
    <property type="entry name" value="F-box_Sdz-33"/>
</dbReference>
<evidence type="ECO:0000259" key="1">
    <source>
        <dbReference type="PROSITE" id="PS50181"/>
    </source>
</evidence>